<evidence type="ECO:0000256" key="7">
    <source>
        <dbReference type="ARBA" id="ARBA00023242"/>
    </source>
</evidence>
<evidence type="ECO:0000256" key="6">
    <source>
        <dbReference type="ARBA" id="ARBA00022839"/>
    </source>
</evidence>
<keyword evidence="4" id="KW-0540">Nuclease</keyword>
<dbReference type="Proteomes" id="UP001652740">
    <property type="component" value="Unplaced"/>
</dbReference>
<organism evidence="9 10">
    <name type="scientific">Galleria mellonella</name>
    <name type="common">Greater wax moth</name>
    <dbReference type="NCBI Taxonomy" id="7137"/>
    <lineage>
        <taxon>Eukaryota</taxon>
        <taxon>Metazoa</taxon>
        <taxon>Ecdysozoa</taxon>
        <taxon>Arthropoda</taxon>
        <taxon>Hexapoda</taxon>
        <taxon>Insecta</taxon>
        <taxon>Pterygota</taxon>
        <taxon>Neoptera</taxon>
        <taxon>Endopterygota</taxon>
        <taxon>Lepidoptera</taxon>
        <taxon>Glossata</taxon>
        <taxon>Ditrysia</taxon>
        <taxon>Pyraloidea</taxon>
        <taxon>Pyralidae</taxon>
        <taxon>Galleriinae</taxon>
        <taxon>Galleria</taxon>
    </lineage>
</organism>
<feature type="domain" description="Exonuclease" evidence="8">
    <location>
        <begin position="8"/>
        <end position="170"/>
    </location>
</feature>
<evidence type="ECO:0000313" key="9">
    <source>
        <dbReference type="Proteomes" id="UP001652740"/>
    </source>
</evidence>
<dbReference type="Gene3D" id="3.30.420.10">
    <property type="entry name" value="Ribonuclease H-like superfamily/Ribonuclease H"/>
    <property type="match status" value="1"/>
</dbReference>
<proteinExistence type="inferred from homology"/>
<dbReference type="InterPro" id="IPR047021">
    <property type="entry name" value="REXO1/3/4-like"/>
</dbReference>
<dbReference type="GeneID" id="128200127"/>
<evidence type="ECO:0000256" key="2">
    <source>
        <dbReference type="ARBA" id="ARBA00010489"/>
    </source>
</evidence>
<comment type="subcellular location">
    <subcellularLocation>
        <location evidence="1">Nucleus</location>
    </subcellularLocation>
</comment>
<evidence type="ECO:0000256" key="1">
    <source>
        <dbReference type="ARBA" id="ARBA00004123"/>
    </source>
</evidence>
<comment type="similarity">
    <text evidence="2">Belongs to the REXO4 family.</text>
</comment>
<evidence type="ECO:0000256" key="3">
    <source>
        <dbReference type="ARBA" id="ARBA00016937"/>
    </source>
</evidence>
<dbReference type="RefSeq" id="XP_052748410.1">
    <property type="nucleotide sequence ID" value="XM_052892450.1"/>
</dbReference>
<sequence>MDSLRTKKRIALDCEMVDVGTNLRRDIVARVSLVDEHLQCVYDKYVKPTKTVTDYRTAITGITKLKLEREGIDFNIVQRDVKRLIAGCVVVGHSLDYDFKVLNLDHPDEDVIDTSRIDPFKSLTNKGHTPGLKFLAQRFLNVNIQQGQHSSITDAKVAMKLSLMAIPKRQ</sequence>
<accession>A0ABM3MBI1</accession>
<dbReference type="InterPro" id="IPR037431">
    <property type="entry name" value="REX4_DEDDh_dom"/>
</dbReference>
<evidence type="ECO:0000259" key="8">
    <source>
        <dbReference type="SMART" id="SM00479"/>
    </source>
</evidence>
<evidence type="ECO:0000256" key="5">
    <source>
        <dbReference type="ARBA" id="ARBA00022801"/>
    </source>
</evidence>
<dbReference type="SMART" id="SM00479">
    <property type="entry name" value="EXOIII"/>
    <property type="match status" value="1"/>
</dbReference>
<reference evidence="10" key="1">
    <citation type="submission" date="2025-08" db="UniProtKB">
        <authorList>
            <consortium name="RefSeq"/>
        </authorList>
    </citation>
    <scope>IDENTIFICATION</scope>
    <source>
        <tissue evidence="10">Whole larvae</tissue>
    </source>
</reference>
<dbReference type="InterPro" id="IPR012337">
    <property type="entry name" value="RNaseH-like_sf"/>
</dbReference>
<evidence type="ECO:0000256" key="4">
    <source>
        <dbReference type="ARBA" id="ARBA00022722"/>
    </source>
</evidence>
<dbReference type="CDD" id="cd06144">
    <property type="entry name" value="REX4_like"/>
    <property type="match status" value="1"/>
</dbReference>
<keyword evidence="7" id="KW-0539">Nucleus</keyword>
<keyword evidence="9" id="KW-1185">Reference proteome</keyword>
<dbReference type="SUPFAM" id="SSF53098">
    <property type="entry name" value="Ribonuclease H-like"/>
    <property type="match status" value="1"/>
</dbReference>
<gene>
    <name evidence="10" type="primary">LOC128200127</name>
</gene>
<dbReference type="InterPro" id="IPR013520">
    <property type="entry name" value="Ribonucl_H"/>
</dbReference>
<keyword evidence="6" id="KW-0269">Exonuclease</keyword>
<protein>
    <recommendedName>
        <fullName evidence="3">RNA exonuclease 4</fullName>
    </recommendedName>
</protein>
<name>A0ABM3MBI1_GALME</name>
<evidence type="ECO:0000313" key="10">
    <source>
        <dbReference type="RefSeq" id="XP_052748410.1"/>
    </source>
</evidence>
<dbReference type="Pfam" id="PF00929">
    <property type="entry name" value="RNase_T"/>
    <property type="match status" value="1"/>
</dbReference>
<keyword evidence="5" id="KW-0378">Hydrolase</keyword>
<dbReference type="PANTHER" id="PTHR12801:SF158">
    <property type="entry name" value="RNA EXONUCLEASE 4"/>
    <property type="match status" value="1"/>
</dbReference>
<dbReference type="PANTHER" id="PTHR12801">
    <property type="entry name" value="RNA EXONUCLEASE REXO1 / RECO3 FAMILY MEMBER-RELATED"/>
    <property type="match status" value="1"/>
</dbReference>
<dbReference type="InterPro" id="IPR036397">
    <property type="entry name" value="RNaseH_sf"/>
</dbReference>